<feature type="region of interest" description="Disordered" evidence="1">
    <location>
        <begin position="353"/>
        <end position="448"/>
    </location>
</feature>
<dbReference type="Proteomes" id="UP001152049">
    <property type="component" value="Unassembled WGS sequence"/>
</dbReference>
<feature type="compositionally biased region" description="Basic and acidic residues" evidence="1">
    <location>
        <begin position="389"/>
        <end position="411"/>
    </location>
</feature>
<dbReference type="InterPro" id="IPR008011">
    <property type="entry name" value="Complex1_LYR_dom"/>
</dbReference>
<dbReference type="Pfam" id="PF05347">
    <property type="entry name" value="Complex1_LYR"/>
    <property type="match status" value="1"/>
</dbReference>
<feature type="compositionally biased region" description="Basic residues" evidence="1">
    <location>
        <begin position="112"/>
        <end position="125"/>
    </location>
</feature>
<evidence type="ECO:0000313" key="4">
    <source>
        <dbReference type="Proteomes" id="UP001152049"/>
    </source>
</evidence>
<dbReference type="EMBL" id="JAOQAZ010000005">
    <property type="protein sequence ID" value="KAJ4266545.1"/>
    <property type="molecule type" value="Genomic_DNA"/>
</dbReference>
<reference evidence="3" key="1">
    <citation type="submission" date="2022-09" db="EMBL/GenBank/DDBJ databases">
        <title>Fusarium specimens isolated from Avocado Roots.</title>
        <authorList>
            <person name="Stajich J."/>
            <person name="Roper C."/>
            <person name="Heimlech-Rivalta G."/>
        </authorList>
    </citation>
    <scope>NUCLEOTIDE SEQUENCE</scope>
    <source>
        <strain evidence="3">CF00136</strain>
    </source>
</reference>
<dbReference type="AlphaFoldDB" id="A0A9W8S7C1"/>
<evidence type="ECO:0000256" key="1">
    <source>
        <dbReference type="SAM" id="MobiDB-lite"/>
    </source>
</evidence>
<feature type="domain" description="Complex 1 LYR protein" evidence="2">
    <location>
        <begin position="17"/>
        <end position="78"/>
    </location>
</feature>
<feature type="compositionally biased region" description="Basic and acidic residues" evidence="1">
    <location>
        <begin position="308"/>
        <end position="321"/>
    </location>
</feature>
<accession>A0A9W8S7C1</accession>
<name>A0A9W8S7C1_9HYPO</name>
<keyword evidence="4" id="KW-1185">Reference proteome</keyword>
<feature type="region of interest" description="Disordered" evidence="1">
    <location>
        <begin position="105"/>
        <end position="145"/>
    </location>
</feature>
<comment type="caution">
    <text evidence="3">The sequence shown here is derived from an EMBL/GenBank/DDBJ whole genome shotgun (WGS) entry which is preliminary data.</text>
</comment>
<dbReference type="OrthoDB" id="3925971at2759"/>
<evidence type="ECO:0000259" key="2">
    <source>
        <dbReference type="Pfam" id="PF05347"/>
    </source>
</evidence>
<feature type="compositionally biased region" description="Polar residues" evidence="1">
    <location>
        <begin position="412"/>
        <end position="422"/>
    </location>
</feature>
<sequence length="448" mass="51675">MHRQHFIPAQNSRHRVAALALYRALLRTGQKVPLPKDLWNGSRRHPVNQIVRKRFVKNKTDISLKLVYSSMTAGYNFLSMLKSGQTKGTLEHSEIIKHLQKRKETAAVSRSKANHRPLTTRKRHNPPLLTKVSAPGEPPKYESTVRPLPKSAFIGERKTPVLCGTAEGQPFLRIKKPQPRVLTRQIARKTMVWRQSVERLLDVEAYDVPEAMQEDRWDAMMDEQLRLAGQNIEKPDIFSTFRWTTRVSDAWYKSKLDQRWSEWIARGRTVSDIYEKERALAIEEKKSGVHSTDAKTARENLEKILQEAHQKQEERQKKAEQDGLLTFKDPFQSPEWRETMQKLERQNLLTNNKRTAQRAAAQQEAILRKQRSQERKAAWLNKAETSPESESKSASKSTMDKAKTSRQKNQEGAKQASSNKANTKPRGGSKSAKERPLDAFDMMQGQRR</sequence>
<evidence type="ECO:0000313" key="3">
    <source>
        <dbReference type="EMBL" id="KAJ4266545.1"/>
    </source>
</evidence>
<proteinExistence type="predicted"/>
<gene>
    <name evidence="3" type="ORF">NW762_004533</name>
</gene>
<feature type="region of interest" description="Disordered" evidence="1">
    <location>
        <begin position="308"/>
        <end position="336"/>
    </location>
</feature>
<organism evidence="3 4">
    <name type="scientific">Fusarium torreyae</name>
    <dbReference type="NCBI Taxonomy" id="1237075"/>
    <lineage>
        <taxon>Eukaryota</taxon>
        <taxon>Fungi</taxon>
        <taxon>Dikarya</taxon>
        <taxon>Ascomycota</taxon>
        <taxon>Pezizomycotina</taxon>
        <taxon>Sordariomycetes</taxon>
        <taxon>Hypocreomycetidae</taxon>
        <taxon>Hypocreales</taxon>
        <taxon>Nectriaceae</taxon>
        <taxon>Fusarium</taxon>
    </lineage>
</organism>
<protein>
    <recommendedName>
        <fullName evidence="2">Complex 1 LYR protein domain-containing protein</fullName>
    </recommendedName>
</protein>